<gene>
    <name evidence="1" type="ORF">VFH_I270920</name>
    <name evidence="2" type="ORF">VFH_I271080</name>
</gene>
<accession>A0AAV0YL78</accession>
<proteinExistence type="predicted"/>
<dbReference type="EMBL" id="OX451736">
    <property type="protein sequence ID" value="CAI8586801.1"/>
    <property type="molecule type" value="Genomic_DNA"/>
</dbReference>
<sequence>MGFVLSGLWPVRSNGSRAFGRHETVGPGSFVSTKQLPLRLAEHEKYDGGESLVERLMPPPVLFEEEMKVSRQRKEHASRFVKTYQESTDYDPNDGEISLHMDVMGDMMSCSGSYPSTIIGLTY</sequence>
<reference evidence="2 3" key="1">
    <citation type="submission" date="2023-01" db="EMBL/GenBank/DDBJ databases">
        <authorList>
            <person name="Kreplak J."/>
        </authorList>
    </citation>
    <scope>NUCLEOTIDE SEQUENCE [LARGE SCALE GENOMIC DNA]</scope>
</reference>
<evidence type="ECO:0000313" key="1">
    <source>
        <dbReference type="EMBL" id="CAI8586801.1"/>
    </source>
</evidence>
<name>A0AAV0YL78_VICFA</name>
<evidence type="ECO:0000313" key="2">
    <source>
        <dbReference type="EMBL" id="CAI8586805.1"/>
    </source>
</evidence>
<dbReference type="AlphaFoldDB" id="A0AAV0YL78"/>
<protein>
    <submittedName>
        <fullName evidence="2">Uncharacterized protein</fullName>
    </submittedName>
</protein>
<evidence type="ECO:0000313" key="3">
    <source>
        <dbReference type="Proteomes" id="UP001157006"/>
    </source>
</evidence>
<dbReference type="Proteomes" id="UP001157006">
    <property type="component" value="Chromosome 1L"/>
</dbReference>
<dbReference type="EMBL" id="OX451736">
    <property type="protein sequence ID" value="CAI8586805.1"/>
    <property type="molecule type" value="Genomic_DNA"/>
</dbReference>
<organism evidence="2 3">
    <name type="scientific">Vicia faba</name>
    <name type="common">Broad bean</name>
    <name type="synonym">Faba vulgaris</name>
    <dbReference type="NCBI Taxonomy" id="3906"/>
    <lineage>
        <taxon>Eukaryota</taxon>
        <taxon>Viridiplantae</taxon>
        <taxon>Streptophyta</taxon>
        <taxon>Embryophyta</taxon>
        <taxon>Tracheophyta</taxon>
        <taxon>Spermatophyta</taxon>
        <taxon>Magnoliopsida</taxon>
        <taxon>eudicotyledons</taxon>
        <taxon>Gunneridae</taxon>
        <taxon>Pentapetalae</taxon>
        <taxon>rosids</taxon>
        <taxon>fabids</taxon>
        <taxon>Fabales</taxon>
        <taxon>Fabaceae</taxon>
        <taxon>Papilionoideae</taxon>
        <taxon>50 kb inversion clade</taxon>
        <taxon>NPAAA clade</taxon>
        <taxon>Hologalegina</taxon>
        <taxon>IRL clade</taxon>
        <taxon>Fabeae</taxon>
        <taxon>Vicia</taxon>
    </lineage>
</organism>
<keyword evidence="3" id="KW-1185">Reference proteome</keyword>